<comment type="caution">
    <text evidence="1">The sequence shown here is derived from an EMBL/GenBank/DDBJ whole genome shotgun (WGS) entry which is preliminary data.</text>
</comment>
<gene>
    <name evidence="1" type="ORF">C0081_12125</name>
</gene>
<accession>A0A2N5XQK0</accession>
<sequence length="62" mass="7054">MPWQRLKQVAFSVLGWKPTDFSQATLRDYMAAIDGFNDLHASGSEGGMTQDRFQELKAQYGR</sequence>
<evidence type="ECO:0000313" key="2">
    <source>
        <dbReference type="Proteomes" id="UP000234881"/>
    </source>
</evidence>
<dbReference type="Pfam" id="PF09550">
    <property type="entry name" value="Phage_TAC_6"/>
    <property type="match status" value="1"/>
</dbReference>
<dbReference type="EMBL" id="PKUQ01000022">
    <property type="protein sequence ID" value="PLW76802.1"/>
    <property type="molecule type" value="Genomic_DNA"/>
</dbReference>
<evidence type="ECO:0000313" key="1">
    <source>
        <dbReference type="EMBL" id="PLW76802.1"/>
    </source>
</evidence>
<proteinExistence type="predicted"/>
<dbReference type="OrthoDB" id="7582980at2"/>
<dbReference type="AlphaFoldDB" id="A0A2N5XQK0"/>
<protein>
    <submittedName>
        <fullName evidence="1">Uncharacterized protein</fullName>
    </submittedName>
</protein>
<keyword evidence="2" id="KW-1185">Reference proteome</keyword>
<dbReference type="InterPro" id="IPR019056">
    <property type="entry name" value="Phage_TAC_6"/>
</dbReference>
<organism evidence="1 2">
    <name type="scientific">Cohaesibacter celericrescens</name>
    <dbReference type="NCBI Taxonomy" id="2067669"/>
    <lineage>
        <taxon>Bacteria</taxon>
        <taxon>Pseudomonadati</taxon>
        <taxon>Pseudomonadota</taxon>
        <taxon>Alphaproteobacteria</taxon>
        <taxon>Hyphomicrobiales</taxon>
        <taxon>Cohaesibacteraceae</taxon>
    </lineage>
</organism>
<name>A0A2N5XQK0_9HYPH</name>
<reference evidence="1 2" key="1">
    <citation type="submission" date="2018-01" db="EMBL/GenBank/DDBJ databases">
        <title>The draft genome sequence of Cohaesibacter sp. H1304.</title>
        <authorList>
            <person name="Wang N.-N."/>
            <person name="Du Z.-J."/>
        </authorList>
    </citation>
    <scope>NUCLEOTIDE SEQUENCE [LARGE SCALE GENOMIC DNA]</scope>
    <source>
        <strain evidence="1 2">H1304</strain>
    </source>
</reference>
<dbReference type="Proteomes" id="UP000234881">
    <property type="component" value="Unassembled WGS sequence"/>
</dbReference>